<organism evidence="4">
    <name type="scientific">Candidatus Enterococcus clewellii</name>
    <dbReference type="NCBI Taxonomy" id="1834193"/>
    <lineage>
        <taxon>Bacteria</taxon>
        <taxon>Bacillati</taxon>
        <taxon>Bacillota</taxon>
        <taxon>Bacilli</taxon>
        <taxon>Lactobacillales</taxon>
        <taxon>Enterococcaceae</taxon>
        <taxon>Enterococcus</taxon>
    </lineage>
</organism>
<dbReference type="Gene3D" id="1.10.12.10">
    <property type="entry name" value="Lyase 2-enoyl-coa Hydratase, Chain A, domain 2"/>
    <property type="match status" value="1"/>
</dbReference>
<reference evidence="5" key="3">
    <citation type="submission" date="2024-03" db="EMBL/GenBank/DDBJ databases">
        <title>The Genome Sequence of Enterococcus sp. DIV0242b.</title>
        <authorList>
            <consortium name="The Broad Institute Genomics Platform"/>
            <consortium name="The Broad Institute Microbial Omics Core"/>
            <consortium name="The Broad Institute Genomic Center for Infectious Diseases"/>
            <person name="Earl A."/>
            <person name="Manson A."/>
            <person name="Gilmore M."/>
            <person name="Schwartman J."/>
            <person name="Shea T."/>
            <person name="Abouelleil A."/>
            <person name="Cao P."/>
            <person name="Chapman S."/>
            <person name="Cusick C."/>
            <person name="Young S."/>
            <person name="Neafsey D."/>
            <person name="Nusbaum C."/>
            <person name="Birren B."/>
        </authorList>
    </citation>
    <scope>NUCLEOTIDE SEQUENCE</scope>
    <source>
        <strain evidence="5">9E7_DIV0242</strain>
    </source>
</reference>
<evidence type="ECO:0000256" key="2">
    <source>
        <dbReference type="ARBA" id="ARBA00023239"/>
    </source>
</evidence>
<evidence type="ECO:0000256" key="3">
    <source>
        <dbReference type="RuleBase" id="RU003707"/>
    </source>
</evidence>
<keyword evidence="2" id="KW-0456">Lyase</keyword>
<dbReference type="RefSeq" id="WP_086348853.1">
    <property type="nucleotide sequence ID" value="NZ_CP147247.1"/>
</dbReference>
<dbReference type="Proteomes" id="UP000195141">
    <property type="component" value="Chromosome"/>
</dbReference>
<dbReference type="SUPFAM" id="SSF52096">
    <property type="entry name" value="ClpP/crotonase"/>
    <property type="match status" value="1"/>
</dbReference>
<dbReference type="OrthoDB" id="9775794at2"/>
<proteinExistence type="inferred from homology"/>
<dbReference type="AlphaFoldDB" id="A0A242KA52"/>
<name>A0A242KA52_9ENTE</name>
<dbReference type="Pfam" id="PF00378">
    <property type="entry name" value="ECH_1"/>
    <property type="match status" value="1"/>
</dbReference>
<reference evidence="5" key="2">
    <citation type="submission" date="2017-05" db="EMBL/GenBank/DDBJ databases">
        <authorList>
            <consortium name="The Broad Institute Genomics Platform"/>
            <consortium name="The Broad Institute Genomic Center for Infectious Diseases"/>
            <person name="Earl A."/>
            <person name="Manson A."/>
            <person name="Schwartman J."/>
            <person name="Gilmore M."/>
            <person name="Abouelleil A."/>
            <person name="Cao P."/>
            <person name="Chapman S."/>
            <person name="Cusick C."/>
            <person name="Shea T."/>
            <person name="Young S."/>
            <person name="Neafsey D."/>
            <person name="Nusbaum C."/>
            <person name="Birren B."/>
        </authorList>
    </citation>
    <scope>NUCLEOTIDE SEQUENCE</scope>
    <source>
        <strain evidence="5">9E7_DIV0242</strain>
    </source>
</reference>
<evidence type="ECO:0000313" key="4">
    <source>
        <dbReference type="EMBL" id="OTP17658.1"/>
    </source>
</evidence>
<dbReference type="InterPro" id="IPR018376">
    <property type="entry name" value="Enoyl-CoA_hyd/isom_CS"/>
</dbReference>
<protein>
    <submittedName>
        <fullName evidence="5">Enoyl-CoA hydratase</fullName>
    </submittedName>
</protein>
<dbReference type="InterPro" id="IPR014748">
    <property type="entry name" value="Enoyl-CoA_hydra_C"/>
</dbReference>
<comment type="similarity">
    <text evidence="1 3">Belongs to the enoyl-CoA hydratase/isomerase family.</text>
</comment>
<evidence type="ECO:0000313" key="6">
    <source>
        <dbReference type="Proteomes" id="UP000195141"/>
    </source>
</evidence>
<dbReference type="InterPro" id="IPR001753">
    <property type="entry name" value="Enoyl-CoA_hydra/iso"/>
</dbReference>
<dbReference type="FunFam" id="1.10.12.10:FF:000001">
    <property type="entry name" value="Probable enoyl-CoA hydratase, mitochondrial"/>
    <property type="match status" value="1"/>
</dbReference>
<reference evidence="4" key="1">
    <citation type="submission" date="2017-05" db="EMBL/GenBank/DDBJ databases">
        <title>The Genome Sequence of Enterococcus sp. 9E7_DIV0242.</title>
        <authorList>
            <consortium name="The Broad Institute Genomics Platform"/>
            <consortium name="The Broad Institute Genomic Center for Infectious Diseases"/>
            <person name="Earl A."/>
            <person name="Manson A."/>
            <person name="Schwartman J."/>
            <person name="Gilmore M."/>
            <person name="Abouelleil A."/>
            <person name="Cao P."/>
            <person name="Chapman S."/>
            <person name="Cusick C."/>
            <person name="Shea T."/>
            <person name="Young S."/>
            <person name="Neafsey D."/>
            <person name="Nusbaum C."/>
            <person name="Birren B."/>
        </authorList>
    </citation>
    <scope>NUCLEOTIDE SEQUENCE [LARGE SCALE GENOMIC DNA]</scope>
    <source>
        <strain evidence="4">9E7_DIV0242</strain>
    </source>
</reference>
<evidence type="ECO:0000256" key="1">
    <source>
        <dbReference type="ARBA" id="ARBA00005254"/>
    </source>
</evidence>
<dbReference type="GO" id="GO:0016836">
    <property type="term" value="F:hydro-lyase activity"/>
    <property type="evidence" value="ECO:0007669"/>
    <property type="project" value="UniProtKB-ARBA"/>
</dbReference>
<dbReference type="PANTHER" id="PTHR11941">
    <property type="entry name" value="ENOYL-COA HYDRATASE-RELATED"/>
    <property type="match status" value="1"/>
</dbReference>
<accession>A0A242KA52</accession>
<dbReference type="EMBL" id="CP147247">
    <property type="protein sequence ID" value="WYJ91271.1"/>
    <property type="molecule type" value="Genomic_DNA"/>
</dbReference>
<dbReference type="PROSITE" id="PS00166">
    <property type="entry name" value="ENOYL_COA_HYDRATASE"/>
    <property type="match status" value="1"/>
</dbReference>
<dbReference type="InterPro" id="IPR029045">
    <property type="entry name" value="ClpP/crotonase-like_dom_sf"/>
</dbReference>
<keyword evidence="6" id="KW-1185">Reference proteome</keyword>
<dbReference type="FunFam" id="3.90.226.10:FF:000009">
    <property type="entry name" value="Carnitinyl-CoA dehydratase"/>
    <property type="match status" value="1"/>
</dbReference>
<dbReference type="GO" id="GO:0006635">
    <property type="term" value="P:fatty acid beta-oxidation"/>
    <property type="evidence" value="ECO:0007669"/>
    <property type="project" value="TreeGrafter"/>
</dbReference>
<gene>
    <name evidence="4" type="ORF">A5888_001796</name>
    <name evidence="5" type="ORF">A5888_003039</name>
</gene>
<dbReference type="PANTHER" id="PTHR11941:SF54">
    <property type="entry name" value="ENOYL-COA HYDRATASE, MITOCHONDRIAL"/>
    <property type="match status" value="1"/>
</dbReference>
<dbReference type="Gene3D" id="3.90.226.10">
    <property type="entry name" value="2-enoyl-CoA Hydratase, Chain A, domain 1"/>
    <property type="match status" value="1"/>
</dbReference>
<evidence type="ECO:0000313" key="5">
    <source>
        <dbReference type="EMBL" id="WYJ91271.1"/>
    </source>
</evidence>
<dbReference type="EMBL" id="NGMM01000002">
    <property type="protein sequence ID" value="OTP17658.1"/>
    <property type="molecule type" value="Genomic_DNA"/>
</dbReference>
<dbReference type="CDD" id="cd06558">
    <property type="entry name" value="crotonase-like"/>
    <property type="match status" value="1"/>
</dbReference>
<sequence>MHYLKFEAQNDIGLLTINRPEALNALNSQVITELSTQLQEIAASSLRCLIITGAGSKAFVAGADIAEMKDLSVQEAQTFSEAGNQVMKQIESLPMPVIAAVNGYALGGGCELALSCDLRICGENAVFGLPEVGLGILPGYGGVQRLVRTVGLASAKEMAFTARNIKAEEALTIGLANQVVPAEELMDKAMKIAERIAVNAPFGVRAVKEVAQASVGLTVEKTFCLESELFGKCFSTEDQAEGMRAFLEKRNHAPYSGQRKVQ</sequence>